<feature type="binding site" evidence="4">
    <location>
        <begin position="23"/>
        <end position="30"/>
    </location>
    <ligand>
        <name>ATP</name>
        <dbReference type="ChEBI" id="CHEBI:30616"/>
    </ligand>
</feature>
<dbReference type="RefSeq" id="WP_109810023.1">
    <property type="nucleotide sequence ID" value="NZ_QGKU01000004.1"/>
</dbReference>
<dbReference type="Pfam" id="PF03668">
    <property type="entry name" value="RapZ-like_N"/>
    <property type="match status" value="1"/>
</dbReference>
<dbReference type="GO" id="GO:0005525">
    <property type="term" value="F:GTP binding"/>
    <property type="evidence" value="ECO:0007669"/>
    <property type="project" value="UniProtKB-UniRule"/>
</dbReference>
<organism evidence="7 8">
    <name type="scientific">Meridianimarinicoccus roseus</name>
    <dbReference type="NCBI Taxonomy" id="2072018"/>
    <lineage>
        <taxon>Bacteria</taxon>
        <taxon>Pseudomonadati</taxon>
        <taxon>Pseudomonadota</taxon>
        <taxon>Alphaproteobacteria</taxon>
        <taxon>Rhodobacterales</taxon>
        <taxon>Paracoccaceae</taxon>
        <taxon>Meridianimarinicoccus</taxon>
    </lineage>
</organism>
<dbReference type="OrthoDB" id="9784461at2"/>
<reference evidence="7 8" key="1">
    <citation type="submission" date="2018-05" db="EMBL/GenBank/DDBJ databases">
        <title>Rhodobacteraceae gen. nov., sp. nov. isolated from sea water.</title>
        <authorList>
            <person name="Ren Y."/>
        </authorList>
    </citation>
    <scope>NUCLEOTIDE SEQUENCE [LARGE SCALE GENOMIC DNA]</scope>
    <source>
        <strain evidence="7 8">TG-679</strain>
    </source>
</reference>
<feature type="domain" description="RapZ-like N-terminal" evidence="5">
    <location>
        <begin position="18"/>
        <end position="170"/>
    </location>
</feature>
<dbReference type="InterPro" id="IPR005337">
    <property type="entry name" value="RapZ-like"/>
</dbReference>
<name>A0A2V2LFL2_9RHOB</name>
<dbReference type="InterPro" id="IPR053930">
    <property type="entry name" value="RapZ-like_N"/>
</dbReference>
<evidence type="ECO:0000313" key="8">
    <source>
        <dbReference type="Proteomes" id="UP000245680"/>
    </source>
</evidence>
<gene>
    <name evidence="7" type="ORF">DKT77_01755</name>
</gene>
<dbReference type="AlphaFoldDB" id="A0A2V2LFL2"/>
<evidence type="ECO:0000259" key="5">
    <source>
        <dbReference type="Pfam" id="PF03668"/>
    </source>
</evidence>
<keyword evidence="2 4" id="KW-0067">ATP-binding</keyword>
<evidence type="ECO:0000256" key="3">
    <source>
        <dbReference type="ARBA" id="ARBA00023134"/>
    </source>
</evidence>
<evidence type="ECO:0000259" key="6">
    <source>
        <dbReference type="Pfam" id="PF22740"/>
    </source>
</evidence>
<evidence type="ECO:0000256" key="2">
    <source>
        <dbReference type="ARBA" id="ARBA00022840"/>
    </source>
</evidence>
<accession>A0A2V2LFL2</accession>
<feature type="binding site" evidence="4">
    <location>
        <begin position="70"/>
        <end position="73"/>
    </location>
    <ligand>
        <name>GTP</name>
        <dbReference type="ChEBI" id="CHEBI:37565"/>
    </ligand>
</feature>
<keyword evidence="1 4" id="KW-0547">Nucleotide-binding</keyword>
<dbReference type="EMBL" id="QGKU01000004">
    <property type="protein sequence ID" value="PWR04428.1"/>
    <property type="molecule type" value="Genomic_DNA"/>
</dbReference>
<feature type="domain" description="RapZ C-terminal" evidence="6">
    <location>
        <begin position="178"/>
        <end position="297"/>
    </location>
</feature>
<protein>
    <submittedName>
        <fullName evidence="7">RNase adapter RapZ</fullName>
    </submittedName>
</protein>
<dbReference type="InterPro" id="IPR053931">
    <property type="entry name" value="RapZ_C"/>
</dbReference>
<dbReference type="PANTHER" id="PTHR30448">
    <property type="entry name" value="RNASE ADAPTER PROTEIN RAPZ"/>
    <property type="match status" value="1"/>
</dbReference>
<evidence type="ECO:0000256" key="1">
    <source>
        <dbReference type="ARBA" id="ARBA00022741"/>
    </source>
</evidence>
<evidence type="ECO:0000256" key="4">
    <source>
        <dbReference type="HAMAP-Rule" id="MF_00636"/>
    </source>
</evidence>
<dbReference type="GO" id="GO:0005524">
    <property type="term" value="F:ATP binding"/>
    <property type="evidence" value="ECO:0007669"/>
    <property type="project" value="UniProtKB-UniRule"/>
</dbReference>
<keyword evidence="3 4" id="KW-0342">GTP-binding</keyword>
<dbReference type="SUPFAM" id="SSF52540">
    <property type="entry name" value="P-loop containing nucleoside triphosphate hydrolases"/>
    <property type="match status" value="1"/>
</dbReference>
<dbReference type="Proteomes" id="UP000245680">
    <property type="component" value="Unassembled WGS sequence"/>
</dbReference>
<dbReference type="NCBIfam" id="NF003828">
    <property type="entry name" value="PRK05416.1"/>
    <property type="match status" value="1"/>
</dbReference>
<keyword evidence="8" id="KW-1185">Reference proteome</keyword>
<evidence type="ECO:0000313" key="7">
    <source>
        <dbReference type="EMBL" id="PWR04428.1"/>
    </source>
</evidence>
<proteinExistence type="inferred from homology"/>
<sequence>MTTGVPSGPGAAPRAGRIVLVTGPSGAGRSTALAALEDLGCETIDNIPLRLVPRLLDGPTLDRPVVLCIDVRNRDFSVSGLLELVDWLGSGGAGPGAAVELLYLDARPDVLQRRYSETRRRHPLAPAETAQIGIERELDLLAPVRARADLLIDTSALTPHDLKAELARWFDPEGGQKMAVMLHSFSYKRGMPRGIDMVFDCRFLDNPYWDESLRGLDGRDARVADYIARDDRYAPFFEKVNDIVCFLLPAYAAEGKSYLSLGFGCTGGQHRSVAMAAALAAALEDAGWKVAVRHHELEHKGRVTDLRSSGARR</sequence>
<dbReference type="InterPro" id="IPR027417">
    <property type="entry name" value="P-loop_NTPase"/>
</dbReference>
<dbReference type="HAMAP" id="MF_00636">
    <property type="entry name" value="RapZ_like"/>
    <property type="match status" value="1"/>
</dbReference>
<dbReference type="PANTHER" id="PTHR30448:SF0">
    <property type="entry name" value="RNASE ADAPTER PROTEIN RAPZ"/>
    <property type="match status" value="1"/>
</dbReference>
<dbReference type="Pfam" id="PF22740">
    <property type="entry name" value="PapZ_C"/>
    <property type="match status" value="1"/>
</dbReference>
<dbReference type="PIRSF" id="PIRSF005052">
    <property type="entry name" value="P-loopkin"/>
    <property type="match status" value="1"/>
</dbReference>
<comment type="caution">
    <text evidence="7">The sequence shown here is derived from an EMBL/GenBank/DDBJ whole genome shotgun (WGS) entry which is preliminary data.</text>
</comment>